<evidence type="ECO:0000256" key="2">
    <source>
        <dbReference type="ARBA" id="ARBA00023043"/>
    </source>
</evidence>
<dbReference type="GO" id="GO:0005886">
    <property type="term" value="C:plasma membrane"/>
    <property type="evidence" value="ECO:0007669"/>
    <property type="project" value="TreeGrafter"/>
</dbReference>
<feature type="repeat" description="ANK" evidence="3">
    <location>
        <begin position="89"/>
        <end position="112"/>
    </location>
</feature>
<dbReference type="Proteomes" id="UP000596660">
    <property type="component" value="Unplaced"/>
</dbReference>
<accession>A0A803M9Z8</accession>
<dbReference type="Gene3D" id="1.25.40.20">
    <property type="entry name" value="Ankyrin repeat-containing domain"/>
    <property type="match status" value="4"/>
</dbReference>
<dbReference type="EnsemblPlants" id="AUR62025724-RA">
    <property type="protein sequence ID" value="AUR62025724-RA:cds"/>
    <property type="gene ID" value="AUR62025724"/>
</dbReference>
<keyword evidence="1" id="KW-0677">Repeat</keyword>
<dbReference type="InterPro" id="IPR002110">
    <property type="entry name" value="Ankyrin_rpt"/>
</dbReference>
<proteinExistence type="predicted"/>
<keyword evidence="2 3" id="KW-0040">ANK repeat</keyword>
<dbReference type="PROSITE" id="PS50088">
    <property type="entry name" value="ANK_REPEAT"/>
    <property type="match status" value="4"/>
</dbReference>
<keyword evidence="5" id="KW-1185">Reference proteome</keyword>
<evidence type="ECO:0000313" key="4">
    <source>
        <dbReference type="EnsemblPlants" id="AUR62025724-RA:cds"/>
    </source>
</evidence>
<evidence type="ECO:0000256" key="1">
    <source>
        <dbReference type="ARBA" id="ARBA00022737"/>
    </source>
</evidence>
<dbReference type="Pfam" id="PF12796">
    <property type="entry name" value="Ank_2"/>
    <property type="match status" value="2"/>
</dbReference>
<protein>
    <submittedName>
        <fullName evidence="4">Uncharacterized protein</fullName>
    </submittedName>
</protein>
<dbReference type="SMART" id="SM00248">
    <property type="entry name" value="ANK"/>
    <property type="match status" value="9"/>
</dbReference>
<feature type="repeat" description="ANK" evidence="3">
    <location>
        <begin position="51"/>
        <end position="71"/>
    </location>
</feature>
<reference evidence="4" key="2">
    <citation type="submission" date="2021-03" db="UniProtKB">
        <authorList>
            <consortium name="EnsemblPlants"/>
        </authorList>
    </citation>
    <scope>IDENTIFICATION</scope>
</reference>
<sequence>MSNSSLENIETMKNSEEVEMEKKLYVAAAKETCLRQLPNDCNELICEKNSKEDTPLHVAAEVGNFSIVKLLNDHFGDKKQMVWRVENSKGNTPLHVALVHDNVKIAKFLLEKDPSLACIVNKSKEAPLHLAIKHLVNYSESESIMAKIKQPITEGGAALATTFVPGEDMSSLILFLIEKWSHVTCWPDTNGSTPLHSAASLNSPYNLEVIKKILYHWLQSAEVCDASGKSILHLVITRLPNYQQVKNLLKFKEIYVLRNCQDILGDTPLHIAARNKDINMVRVLLESSTKLSIKNMEGVSVASLIQQHNLLEMLRKRNMTLEESEAADKRDIAFLRQRMSKLGMEKLEIMEFLLSHDSKGRNILHKLLQIQNESRIMHDDFVDFIQQLLEKFPSLVCQTGLLLLLLELCNQSILRSQEQTPWLVQNAEGNTPLHEALVANNTTLVKRLLMHDPRSAGVANKCKELPLHLLAECPMNMDEQFKKEVDIESMVEATNDTATHWLDKDGLTPLMRAIKADNLVMARELCNLSPKAAQTCDDDGLTFWHHLIDHPSGYFLHHLLQIKSVRDLLKLKDNHGNTPLRSCRSIPSCLGGRT</sequence>
<dbReference type="PROSITE" id="PS50297">
    <property type="entry name" value="ANK_REP_REGION"/>
    <property type="match status" value="4"/>
</dbReference>
<dbReference type="InterPro" id="IPR036770">
    <property type="entry name" value="Ankyrin_rpt-contain_sf"/>
</dbReference>
<organism evidence="4 5">
    <name type="scientific">Chenopodium quinoa</name>
    <name type="common">Quinoa</name>
    <dbReference type="NCBI Taxonomy" id="63459"/>
    <lineage>
        <taxon>Eukaryota</taxon>
        <taxon>Viridiplantae</taxon>
        <taxon>Streptophyta</taxon>
        <taxon>Embryophyta</taxon>
        <taxon>Tracheophyta</taxon>
        <taxon>Spermatophyta</taxon>
        <taxon>Magnoliopsida</taxon>
        <taxon>eudicotyledons</taxon>
        <taxon>Gunneridae</taxon>
        <taxon>Pentapetalae</taxon>
        <taxon>Caryophyllales</taxon>
        <taxon>Chenopodiaceae</taxon>
        <taxon>Chenopodioideae</taxon>
        <taxon>Atripliceae</taxon>
        <taxon>Chenopodium</taxon>
    </lineage>
</organism>
<dbReference type="SUPFAM" id="SSF48403">
    <property type="entry name" value="Ankyrin repeat"/>
    <property type="match status" value="2"/>
</dbReference>
<dbReference type="Pfam" id="PF00023">
    <property type="entry name" value="Ank"/>
    <property type="match status" value="1"/>
</dbReference>
<dbReference type="Gramene" id="AUR62025724-RA">
    <property type="protein sequence ID" value="AUR62025724-RA:cds"/>
    <property type="gene ID" value="AUR62025724"/>
</dbReference>
<evidence type="ECO:0000313" key="5">
    <source>
        <dbReference type="Proteomes" id="UP000596660"/>
    </source>
</evidence>
<dbReference type="AlphaFoldDB" id="A0A803M9Z8"/>
<reference evidence="4" key="1">
    <citation type="journal article" date="2017" name="Nature">
        <title>The genome of Chenopodium quinoa.</title>
        <authorList>
            <person name="Jarvis D.E."/>
            <person name="Ho Y.S."/>
            <person name="Lightfoot D.J."/>
            <person name="Schmoeckel S.M."/>
            <person name="Li B."/>
            <person name="Borm T.J.A."/>
            <person name="Ohyanagi H."/>
            <person name="Mineta K."/>
            <person name="Michell C.T."/>
            <person name="Saber N."/>
            <person name="Kharbatia N.M."/>
            <person name="Rupper R.R."/>
            <person name="Sharp A.R."/>
            <person name="Dally N."/>
            <person name="Boughton B.A."/>
            <person name="Woo Y.H."/>
            <person name="Gao G."/>
            <person name="Schijlen E.G.W.M."/>
            <person name="Guo X."/>
            <person name="Momin A.A."/>
            <person name="Negrao S."/>
            <person name="Al-Babili S."/>
            <person name="Gehring C."/>
            <person name="Roessner U."/>
            <person name="Jung C."/>
            <person name="Murphy K."/>
            <person name="Arold S.T."/>
            <person name="Gojobori T."/>
            <person name="van der Linden C.G."/>
            <person name="van Loo E.N."/>
            <person name="Jellen E.N."/>
            <person name="Maughan P.J."/>
            <person name="Tester M."/>
        </authorList>
    </citation>
    <scope>NUCLEOTIDE SEQUENCE [LARGE SCALE GENOMIC DNA]</scope>
    <source>
        <strain evidence="4">cv. PI 614886</strain>
    </source>
</reference>
<dbReference type="PANTHER" id="PTHR24186:SF46">
    <property type="entry name" value="PROTEIN ACCELERATED CELL DEATH 6-LIKE"/>
    <property type="match status" value="1"/>
</dbReference>
<name>A0A803M9Z8_CHEQI</name>
<dbReference type="PANTHER" id="PTHR24186">
    <property type="entry name" value="PROTEIN PHOSPHATASE 1 REGULATORY SUBUNIT"/>
    <property type="match status" value="1"/>
</dbReference>
<feature type="repeat" description="ANK" evidence="3">
    <location>
        <begin position="428"/>
        <end position="449"/>
    </location>
</feature>
<evidence type="ECO:0000256" key="3">
    <source>
        <dbReference type="PROSITE-ProRule" id="PRU00023"/>
    </source>
</evidence>
<feature type="repeat" description="ANK" evidence="3">
    <location>
        <begin position="264"/>
        <end position="296"/>
    </location>
</feature>